<comment type="similarity">
    <text evidence="5">Belongs to the glycosyl hydrolase 18 family.</text>
</comment>
<feature type="compositionally biased region" description="Polar residues" evidence="6">
    <location>
        <begin position="209"/>
        <end position="220"/>
    </location>
</feature>
<dbReference type="InParanoid" id="D6WTC2"/>
<evidence type="ECO:0000313" key="10">
    <source>
        <dbReference type="Proteomes" id="UP000007266"/>
    </source>
</evidence>
<dbReference type="InterPro" id="IPR017853">
    <property type="entry name" value="GH"/>
</dbReference>
<feature type="chain" id="PRO_5003089895" evidence="7">
    <location>
        <begin position="22"/>
        <end position="364"/>
    </location>
</feature>
<feature type="domain" description="GH18" evidence="8">
    <location>
        <begin position="22"/>
        <end position="364"/>
    </location>
</feature>
<dbReference type="InterPro" id="IPR050314">
    <property type="entry name" value="Glycosyl_Hydrlase_18"/>
</dbReference>
<dbReference type="AlphaFoldDB" id="D6WTC2"/>
<dbReference type="GO" id="GO:0005576">
    <property type="term" value="C:extracellular region"/>
    <property type="evidence" value="ECO:0000318"/>
    <property type="project" value="GO_Central"/>
</dbReference>
<dbReference type="PROSITE" id="PS01095">
    <property type="entry name" value="GH18_1"/>
    <property type="match status" value="1"/>
</dbReference>
<dbReference type="STRING" id="7070.D6WTC2"/>
<dbReference type="SUPFAM" id="SSF54556">
    <property type="entry name" value="Chitinase insertion domain"/>
    <property type="match status" value="1"/>
</dbReference>
<dbReference type="Gene3D" id="3.10.50.10">
    <property type="match status" value="1"/>
</dbReference>
<dbReference type="SMART" id="SM00636">
    <property type="entry name" value="Glyco_18"/>
    <property type="match status" value="1"/>
</dbReference>
<name>D6WTC2_TRICA</name>
<evidence type="ECO:0000256" key="1">
    <source>
        <dbReference type="ARBA" id="ARBA00022801"/>
    </source>
</evidence>
<evidence type="ECO:0000256" key="4">
    <source>
        <dbReference type="RuleBase" id="RU000489"/>
    </source>
</evidence>
<dbReference type="GO" id="GO:0006032">
    <property type="term" value="P:chitin catabolic process"/>
    <property type="evidence" value="ECO:0000318"/>
    <property type="project" value="GO_Central"/>
</dbReference>
<sequence length="364" mass="40129">MYLKLAILSLLQATFFQNTETTIVSCYYESWLFEKFAPEDIDVSICTHINYAFLGIHPNGTFRLDGSEDILKRLGALKSLNPDLKLLISVGGWAEGSTTFSEVAADADKKKTAAESALYYMQTYDFDGIDLDWEYPGERGGTPADKENFIDMLTVIREVFDQNGGGLVTAAVWAIPQKSSYNVNSLSKIVDYINVMTYDLHSSADNKTGENSPLYPSSSDSDWERENTNCDASINNWLNSGADPTKLVLGLGFYGKTYELADPGEHTVGAPTVGPGVGGGGLGYPEICQLTDWTEAWDDEQQVPYKYKGNQWVGYDDPKSIGLKVQYAKERNLGGVMMWAVDIDDKDGVCGEKNPLLNAIKNNL</sequence>
<evidence type="ECO:0000256" key="5">
    <source>
        <dbReference type="RuleBase" id="RU004453"/>
    </source>
</evidence>
<dbReference type="EMBL" id="KQ971352">
    <property type="protein sequence ID" value="EFA06694.1"/>
    <property type="molecule type" value="Genomic_DNA"/>
</dbReference>
<dbReference type="GO" id="GO:0005975">
    <property type="term" value="P:carbohydrate metabolic process"/>
    <property type="evidence" value="ECO:0007669"/>
    <property type="project" value="InterPro"/>
</dbReference>
<dbReference type="PANTHER" id="PTHR11177:SF360">
    <property type="entry name" value="CHITINASE 4-RELATED"/>
    <property type="match status" value="1"/>
</dbReference>
<dbReference type="SUPFAM" id="SSF51445">
    <property type="entry name" value="(Trans)glycosidases"/>
    <property type="match status" value="1"/>
</dbReference>
<keyword evidence="3 4" id="KW-0326">Glycosidase</keyword>
<dbReference type="InterPro" id="IPR011583">
    <property type="entry name" value="Chitinase_II/V-like_cat"/>
</dbReference>
<dbReference type="Gene3D" id="3.20.20.80">
    <property type="entry name" value="Glycosidases"/>
    <property type="match status" value="1"/>
</dbReference>
<dbReference type="Pfam" id="PF00704">
    <property type="entry name" value="Glyco_hydro_18"/>
    <property type="match status" value="1"/>
</dbReference>
<accession>D6WTC2</accession>
<dbReference type="GO" id="GO:0008061">
    <property type="term" value="F:chitin binding"/>
    <property type="evidence" value="ECO:0007669"/>
    <property type="project" value="InterPro"/>
</dbReference>
<dbReference type="FunFam" id="3.20.20.80:FF:000361">
    <property type="entry name" value="Putative chitinase 2-like Protein"/>
    <property type="match status" value="1"/>
</dbReference>
<evidence type="ECO:0000259" key="8">
    <source>
        <dbReference type="PROSITE" id="PS51910"/>
    </source>
</evidence>
<dbReference type="PhylomeDB" id="D6WTC2"/>
<gene>
    <name evidence="9" type="primary">AUGUSTUS-3.0.2_09625</name>
    <name evidence="9" type="ORF">TcasGA2_TC009625</name>
</gene>
<organism evidence="9 10">
    <name type="scientific">Tribolium castaneum</name>
    <name type="common">Red flour beetle</name>
    <dbReference type="NCBI Taxonomy" id="7070"/>
    <lineage>
        <taxon>Eukaryota</taxon>
        <taxon>Metazoa</taxon>
        <taxon>Ecdysozoa</taxon>
        <taxon>Arthropoda</taxon>
        <taxon>Hexapoda</taxon>
        <taxon>Insecta</taxon>
        <taxon>Pterygota</taxon>
        <taxon>Neoptera</taxon>
        <taxon>Endopterygota</taxon>
        <taxon>Coleoptera</taxon>
        <taxon>Polyphaga</taxon>
        <taxon>Cucujiformia</taxon>
        <taxon>Tenebrionidae</taxon>
        <taxon>Tenebrionidae incertae sedis</taxon>
        <taxon>Tribolium</taxon>
    </lineage>
</organism>
<dbReference type="InterPro" id="IPR001223">
    <property type="entry name" value="Glyco_hydro18_cat"/>
</dbReference>
<evidence type="ECO:0000256" key="6">
    <source>
        <dbReference type="SAM" id="MobiDB-lite"/>
    </source>
</evidence>
<evidence type="ECO:0000256" key="7">
    <source>
        <dbReference type="SAM" id="SignalP"/>
    </source>
</evidence>
<dbReference type="GO" id="GO:0004568">
    <property type="term" value="F:chitinase activity"/>
    <property type="evidence" value="ECO:0000318"/>
    <property type="project" value="GO_Central"/>
</dbReference>
<keyword evidence="1 4" id="KW-0378">Hydrolase</keyword>
<dbReference type="Proteomes" id="UP000007266">
    <property type="component" value="Linkage group 7"/>
</dbReference>
<dbReference type="FunFam" id="3.10.50.10:FF:000001">
    <property type="entry name" value="Chitinase 3-like 1"/>
    <property type="match status" value="1"/>
</dbReference>
<dbReference type="InterPro" id="IPR029070">
    <property type="entry name" value="Chitinase_insertion_sf"/>
</dbReference>
<dbReference type="PROSITE" id="PS51910">
    <property type="entry name" value="GH18_2"/>
    <property type="match status" value="1"/>
</dbReference>
<dbReference type="InterPro" id="IPR001579">
    <property type="entry name" value="Glyco_hydro_18_chit_AS"/>
</dbReference>
<keyword evidence="7" id="KW-0732">Signal</keyword>
<keyword evidence="10" id="KW-1185">Reference proteome</keyword>
<keyword evidence="2" id="KW-1015">Disulfide bond</keyword>
<dbReference type="HOGENOM" id="CLU_002833_3_0_1"/>
<dbReference type="PANTHER" id="PTHR11177">
    <property type="entry name" value="CHITINASE"/>
    <property type="match status" value="1"/>
</dbReference>
<dbReference type="eggNOG" id="KOG2806">
    <property type="taxonomic scope" value="Eukaryota"/>
</dbReference>
<reference evidence="9 10" key="2">
    <citation type="journal article" date="2010" name="Nucleic Acids Res.">
        <title>BeetleBase in 2010: revisions to provide comprehensive genomic information for Tribolium castaneum.</title>
        <authorList>
            <person name="Kim H.S."/>
            <person name="Murphy T."/>
            <person name="Xia J."/>
            <person name="Caragea D."/>
            <person name="Park Y."/>
            <person name="Beeman R.W."/>
            <person name="Lorenzen M.D."/>
            <person name="Butcher S."/>
            <person name="Manak J.R."/>
            <person name="Brown S.J."/>
        </authorList>
    </citation>
    <scope>GENOME REANNOTATION</scope>
    <source>
        <strain evidence="9 10">Georgia GA2</strain>
    </source>
</reference>
<evidence type="ECO:0000256" key="3">
    <source>
        <dbReference type="ARBA" id="ARBA00023295"/>
    </source>
</evidence>
<evidence type="ECO:0000313" key="9">
    <source>
        <dbReference type="EMBL" id="EFA06694.1"/>
    </source>
</evidence>
<dbReference type="KEGG" id="tca:107398196"/>
<dbReference type="OMA" id="YEICKET"/>
<reference evidence="9 10" key="1">
    <citation type="journal article" date="2008" name="Nature">
        <title>The genome of the model beetle and pest Tribolium castaneum.</title>
        <authorList>
            <consortium name="Tribolium Genome Sequencing Consortium"/>
            <person name="Richards S."/>
            <person name="Gibbs R.A."/>
            <person name="Weinstock G.M."/>
            <person name="Brown S.J."/>
            <person name="Denell R."/>
            <person name="Beeman R.W."/>
            <person name="Gibbs R."/>
            <person name="Beeman R.W."/>
            <person name="Brown S.J."/>
            <person name="Bucher G."/>
            <person name="Friedrich M."/>
            <person name="Grimmelikhuijzen C.J."/>
            <person name="Klingler M."/>
            <person name="Lorenzen M."/>
            <person name="Richards S."/>
            <person name="Roth S."/>
            <person name="Schroder R."/>
            <person name="Tautz D."/>
            <person name="Zdobnov E.M."/>
            <person name="Muzny D."/>
            <person name="Gibbs R.A."/>
            <person name="Weinstock G.M."/>
            <person name="Attaway T."/>
            <person name="Bell S."/>
            <person name="Buhay C.J."/>
            <person name="Chandrabose M.N."/>
            <person name="Chavez D."/>
            <person name="Clerk-Blankenburg K.P."/>
            <person name="Cree A."/>
            <person name="Dao M."/>
            <person name="Davis C."/>
            <person name="Chacko J."/>
            <person name="Dinh H."/>
            <person name="Dugan-Rocha S."/>
            <person name="Fowler G."/>
            <person name="Garner T.T."/>
            <person name="Garnes J."/>
            <person name="Gnirke A."/>
            <person name="Hawes A."/>
            <person name="Hernandez J."/>
            <person name="Hines S."/>
            <person name="Holder M."/>
            <person name="Hume J."/>
            <person name="Jhangiani S.N."/>
            <person name="Joshi V."/>
            <person name="Khan Z.M."/>
            <person name="Jackson L."/>
            <person name="Kovar C."/>
            <person name="Kowis A."/>
            <person name="Lee S."/>
            <person name="Lewis L.R."/>
            <person name="Margolis J."/>
            <person name="Morgan M."/>
            <person name="Nazareth L.V."/>
            <person name="Nguyen N."/>
            <person name="Okwuonu G."/>
            <person name="Parker D."/>
            <person name="Richards S."/>
            <person name="Ruiz S.J."/>
            <person name="Santibanez J."/>
            <person name="Savard J."/>
            <person name="Scherer S.E."/>
            <person name="Schneider B."/>
            <person name="Sodergren E."/>
            <person name="Tautz D."/>
            <person name="Vattahil S."/>
            <person name="Villasana D."/>
            <person name="White C.S."/>
            <person name="Wright R."/>
            <person name="Park Y."/>
            <person name="Beeman R.W."/>
            <person name="Lord J."/>
            <person name="Oppert B."/>
            <person name="Lorenzen M."/>
            <person name="Brown S."/>
            <person name="Wang L."/>
            <person name="Savard J."/>
            <person name="Tautz D."/>
            <person name="Richards S."/>
            <person name="Weinstock G."/>
            <person name="Gibbs R.A."/>
            <person name="Liu Y."/>
            <person name="Worley K."/>
            <person name="Weinstock G."/>
            <person name="Elsik C.G."/>
            <person name="Reese J.T."/>
            <person name="Elhaik E."/>
            <person name="Landan G."/>
            <person name="Graur D."/>
            <person name="Arensburger P."/>
            <person name="Atkinson P."/>
            <person name="Beeman R.W."/>
            <person name="Beidler J."/>
            <person name="Brown S.J."/>
            <person name="Demuth J.P."/>
            <person name="Drury D.W."/>
            <person name="Du Y.Z."/>
            <person name="Fujiwara H."/>
            <person name="Lorenzen M."/>
            <person name="Maselli V."/>
            <person name="Osanai M."/>
            <person name="Park Y."/>
            <person name="Robertson H.M."/>
            <person name="Tu Z."/>
            <person name="Wang J.J."/>
            <person name="Wang S."/>
            <person name="Richards S."/>
            <person name="Song H."/>
            <person name="Zhang L."/>
            <person name="Sodergren E."/>
            <person name="Werner D."/>
            <person name="Stanke M."/>
            <person name="Morgenstern B."/>
            <person name="Solovyev V."/>
            <person name="Kosarev P."/>
            <person name="Brown G."/>
            <person name="Chen H.C."/>
            <person name="Ermolaeva O."/>
            <person name="Hlavina W."/>
            <person name="Kapustin Y."/>
            <person name="Kiryutin B."/>
            <person name="Kitts P."/>
            <person name="Maglott D."/>
            <person name="Pruitt K."/>
            <person name="Sapojnikov V."/>
            <person name="Souvorov A."/>
            <person name="Mackey A.J."/>
            <person name="Waterhouse R.M."/>
            <person name="Wyder S."/>
            <person name="Zdobnov E.M."/>
            <person name="Zdobnov E.M."/>
            <person name="Wyder S."/>
            <person name="Kriventseva E.V."/>
            <person name="Kadowaki T."/>
            <person name="Bork P."/>
            <person name="Aranda M."/>
            <person name="Bao R."/>
            <person name="Beermann A."/>
            <person name="Berns N."/>
            <person name="Bolognesi R."/>
            <person name="Bonneton F."/>
            <person name="Bopp D."/>
            <person name="Brown S.J."/>
            <person name="Bucher G."/>
            <person name="Butts T."/>
            <person name="Chaumot A."/>
            <person name="Denell R.E."/>
            <person name="Ferrier D.E."/>
            <person name="Friedrich M."/>
            <person name="Gordon C.M."/>
            <person name="Jindra M."/>
            <person name="Klingler M."/>
            <person name="Lan Q."/>
            <person name="Lattorff H.M."/>
            <person name="Laudet V."/>
            <person name="von Levetsow C."/>
            <person name="Liu Z."/>
            <person name="Lutz R."/>
            <person name="Lynch J.A."/>
            <person name="da Fonseca R.N."/>
            <person name="Posnien N."/>
            <person name="Reuter R."/>
            <person name="Roth S."/>
            <person name="Savard J."/>
            <person name="Schinko J.B."/>
            <person name="Schmitt C."/>
            <person name="Schoppmeier M."/>
            <person name="Schroder R."/>
            <person name="Shippy T.D."/>
            <person name="Simonnet F."/>
            <person name="Marques-Souza H."/>
            <person name="Tautz D."/>
            <person name="Tomoyasu Y."/>
            <person name="Trauner J."/>
            <person name="Van der Zee M."/>
            <person name="Vervoort M."/>
            <person name="Wittkopp N."/>
            <person name="Wimmer E.A."/>
            <person name="Yang X."/>
            <person name="Jones A.K."/>
            <person name="Sattelle D.B."/>
            <person name="Ebert P.R."/>
            <person name="Nelson D."/>
            <person name="Scott J.G."/>
            <person name="Beeman R.W."/>
            <person name="Muthukrishnan S."/>
            <person name="Kramer K.J."/>
            <person name="Arakane Y."/>
            <person name="Beeman R.W."/>
            <person name="Zhu Q."/>
            <person name="Hogenkamp D."/>
            <person name="Dixit R."/>
            <person name="Oppert B."/>
            <person name="Jiang H."/>
            <person name="Zou Z."/>
            <person name="Marshall J."/>
            <person name="Elpidina E."/>
            <person name="Vinokurov K."/>
            <person name="Oppert C."/>
            <person name="Zou Z."/>
            <person name="Evans J."/>
            <person name="Lu Z."/>
            <person name="Zhao P."/>
            <person name="Sumathipala N."/>
            <person name="Altincicek B."/>
            <person name="Vilcinskas A."/>
            <person name="Williams M."/>
            <person name="Hultmark D."/>
            <person name="Hetru C."/>
            <person name="Jiang H."/>
            <person name="Grimmelikhuijzen C.J."/>
            <person name="Hauser F."/>
            <person name="Cazzamali G."/>
            <person name="Williamson M."/>
            <person name="Park Y."/>
            <person name="Li B."/>
            <person name="Tanaka Y."/>
            <person name="Predel R."/>
            <person name="Neupert S."/>
            <person name="Schachtner J."/>
            <person name="Verleyen P."/>
            <person name="Raible F."/>
            <person name="Bork P."/>
            <person name="Friedrich M."/>
            <person name="Walden K.K."/>
            <person name="Robertson H.M."/>
            <person name="Angeli S."/>
            <person name="Foret S."/>
            <person name="Bucher G."/>
            <person name="Schuetz S."/>
            <person name="Maleszka R."/>
            <person name="Wimmer E.A."/>
            <person name="Beeman R.W."/>
            <person name="Lorenzen M."/>
            <person name="Tomoyasu Y."/>
            <person name="Miller S.C."/>
            <person name="Grossmann D."/>
            <person name="Bucher G."/>
        </authorList>
    </citation>
    <scope>NUCLEOTIDE SEQUENCE [LARGE SCALE GENOMIC DNA]</scope>
    <source>
        <strain evidence="9 10">Georgia GA2</strain>
    </source>
</reference>
<evidence type="ECO:0000256" key="2">
    <source>
        <dbReference type="ARBA" id="ARBA00023157"/>
    </source>
</evidence>
<protein>
    <submittedName>
        <fullName evidence="9">Putative chitinase 2-like Protein</fullName>
    </submittedName>
</protein>
<dbReference type="OrthoDB" id="73875at2759"/>
<feature type="signal peptide" evidence="7">
    <location>
        <begin position="1"/>
        <end position="21"/>
    </location>
</feature>
<feature type="region of interest" description="Disordered" evidence="6">
    <location>
        <begin position="206"/>
        <end position="226"/>
    </location>
</feature>
<proteinExistence type="inferred from homology"/>